<comment type="caution">
    <text evidence="2">The sequence shown here is derived from an EMBL/GenBank/DDBJ whole genome shotgun (WGS) entry which is preliminary data.</text>
</comment>
<name>A0ABD2Y9I5_9GENT</name>
<feature type="compositionally biased region" description="Polar residues" evidence="1">
    <location>
        <begin position="124"/>
        <end position="144"/>
    </location>
</feature>
<accession>A0ABD2Y9I5</accession>
<dbReference type="Proteomes" id="UP001630127">
    <property type="component" value="Unassembled WGS sequence"/>
</dbReference>
<dbReference type="EMBL" id="JBJUIK010000014">
    <property type="protein sequence ID" value="KAL3504133.1"/>
    <property type="molecule type" value="Genomic_DNA"/>
</dbReference>
<dbReference type="AlphaFoldDB" id="A0ABD2Y9I5"/>
<feature type="compositionally biased region" description="Basic and acidic residues" evidence="1">
    <location>
        <begin position="166"/>
        <end position="183"/>
    </location>
</feature>
<evidence type="ECO:0000313" key="2">
    <source>
        <dbReference type="EMBL" id="KAL3504133.1"/>
    </source>
</evidence>
<evidence type="ECO:0000256" key="1">
    <source>
        <dbReference type="SAM" id="MobiDB-lite"/>
    </source>
</evidence>
<sequence>MAKFSKSSFVISFDEISSREHIMRAANFSWHSISFTLEKQHIFANNHSLSSLKFSYFMNLRSSYSSLRCKDLYMVEIYSPHTFSSQFGSWQDLPASGTIPGSKVDAEITVMDKSTSSRKRCTLQEVQNETSTNDHPSGHLSPQRQLDEMSDETLLIQRSRRLRKKFSSDERSTSTGDRDSDKF</sequence>
<protein>
    <submittedName>
        <fullName evidence="2">Uncharacterized protein</fullName>
    </submittedName>
</protein>
<gene>
    <name evidence="2" type="ORF">ACH5RR_033974</name>
</gene>
<organism evidence="2 3">
    <name type="scientific">Cinchona calisaya</name>
    <dbReference type="NCBI Taxonomy" id="153742"/>
    <lineage>
        <taxon>Eukaryota</taxon>
        <taxon>Viridiplantae</taxon>
        <taxon>Streptophyta</taxon>
        <taxon>Embryophyta</taxon>
        <taxon>Tracheophyta</taxon>
        <taxon>Spermatophyta</taxon>
        <taxon>Magnoliopsida</taxon>
        <taxon>eudicotyledons</taxon>
        <taxon>Gunneridae</taxon>
        <taxon>Pentapetalae</taxon>
        <taxon>asterids</taxon>
        <taxon>lamiids</taxon>
        <taxon>Gentianales</taxon>
        <taxon>Rubiaceae</taxon>
        <taxon>Cinchonoideae</taxon>
        <taxon>Cinchoneae</taxon>
        <taxon>Cinchona</taxon>
    </lineage>
</organism>
<feature type="region of interest" description="Disordered" evidence="1">
    <location>
        <begin position="115"/>
        <end position="183"/>
    </location>
</feature>
<evidence type="ECO:0000313" key="3">
    <source>
        <dbReference type="Proteomes" id="UP001630127"/>
    </source>
</evidence>
<reference evidence="2 3" key="1">
    <citation type="submission" date="2024-11" db="EMBL/GenBank/DDBJ databases">
        <title>A near-complete genome assembly of Cinchona calisaya.</title>
        <authorList>
            <person name="Lian D.C."/>
            <person name="Zhao X.W."/>
            <person name="Wei L."/>
        </authorList>
    </citation>
    <scope>NUCLEOTIDE SEQUENCE [LARGE SCALE GENOMIC DNA]</scope>
    <source>
        <tissue evidence="2">Nenye</tissue>
    </source>
</reference>
<proteinExistence type="predicted"/>
<keyword evidence="3" id="KW-1185">Reference proteome</keyword>